<dbReference type="Gene3D" id="3.90.75.20">
    <property type="match status" value="1"/>
</dbReference>
<dbReference type="InterPro" id="IPR001471">
    <property type="entry name" value="AP2/ERF_dom"/>
</dbReference>
<evidence type="ECO:0000259" key="5">
    <source>
        <dbReference type="Pfam" id="PF13392"/>
    </source>
</evidence>
<proteinExistence type="predicted"/>
<dbReference type="Gene3D" id="1.20.5.2050">
    <property type="match status" value="1"/>
</dbReference>
<dbReference type="GO" id="GO:0004519">
    <property type="term" value="F:endonuclease activity"/>
    <property type="evidence" value="ECO:0007669"/>
    <property type="project" value="UniProtKB-KW"/>
</dbReference>
<keyword evidence="3" id="KW-0804">Transcription</keyword>
<organism evidence="6 7">
    <name type="scientific">Bacillus tropicus</name>
    <dbReference type="NCBI Taxonomy" id="2026188"/>
    <lineage>
        <taxon>Bacteria</taxon>
        <taxon>Bacillati</taxon>
        <taxon>Bacillota</taxon>
        <taxon>Bacilli</taxon>
        <taxon>Bacillales</taxon>
        <taxon>Bacillaceae</taxon>
        <taxon>Bacillus</taxon>
        <taxon>Bacillus cereus group</taxon>
    </lineage>
</organism>
<feature type="domain" description="AP2/ERF" evidence="4">
    <location>
        <begin position="120"/>
        <end position="164"/>
    </location>
</feature>
<evidence type="ECO:0000256" key="2">
    <source>
        <dbReference type="ARBA" id="ARBA00023125"/>
    </source>
</evidence>
<evidence type="ECO:0000256" key="3">
    <source>
        <dbReference type="ARBA" id="ARBA00023163"/>
    </source>
</evidence>
<evidence type="ECO:0000313" key="7">
    <source>
        <dbReference type="Proteomes" id="UP000594791"/>
    </source>
</evidence>
<keyword evidence="7" id="KW-1185">Reference proteome</keyword>
<keyword evidence="6" id="KW-0255">Endonuclease</keyword>
<dbReference type="InterPro" id="IPR003615">
    <property type="entry name" value="HNH_nuc"/>
</dbReference>
<protein>
    <submittedName>
        <fullName evidence="6">HNH endonuclease</fullName>
    </submittedName>
</protein>
<dbReference type="SUPFAM" id="SSF54060">
    <property type="entry name" value="His-Me finger endonucleases"/>
    <property type="match status" value="1"/>
</dbReference>
<name>A0A7T2QGV0_9BACI</name>
<dbReference type="SUPFAM" id="SSF54171">
    <property type="entry name" value="DNA-binding domain"/>
    <property type="match status" value="1"/>
</dbReference>
<sequence>MKNDYEIRGVVTAIFVKYKAEILEALIDTDDFEKVSSYKATWYGYKDPKRKEIYVAMDVDRYSDRKHFKLHRVIMDAPKGKVVDHMNHNGLDNRKNNLRVCTIAENRQNQKGSRKDNHTSGIRGVHWDKKRGKWRAGLRVNGQRIDLGYFDDKEDAGRTAKQARTIHMPFSIY</sequence>
<keyword evidence="6" id="KW-0378">Hydrolase</keyword>
<accession>A0A7T2QGV0</accession>
<dbReference type="InterPro" id="IPR016177">
    <property type="entry name" value="DNA-bd_dom_sf"/>
</dbReference>
<dbReference type="Pfam" id="PF00847">
    <property type="entry name" value="AP2"/>
    <property type="match status" value="1"/>
</dbReference>
<feature type="domain" description="HNH nuclease" evidence="5">
    <location>
        <begin position="78"/>
        <end position="107"/>
    </location>
</feature>
<dbReference type="Pfam" id="PF13392">
    <property type="entry name" value="HNH_3"/>
    <property type="match status" value="1"/>
</dbReference>
<keyword evidence="6" id="KW-0540">Nuclease</keyword>
<dbReference type="RefSeq" id="WP_052495885.1">
    <property type="nucleotide sequence ID" value="NZ_CP065739.1"/>
</dbReference>
<gene>
    <name evidence="6" type="ORF">I6G77_04295</name>
</gene>
<reference evidence="6 7" key="1">
    <citation type="submission" date="2020-12" db="EMBL/GenBank/DDBJ databases">
        <title>FDA dAtabase for Regulatory Grade micrObial Sequences (FDA-ARGOS): Supporting development and validation of Infectious Disease Dx tests.</title>
        <authorList>
            <person name="Nelson B."/>
            <person name="Plummer A."/>
            <person name="Tallon L."/>
            <person name="Sadzewicz L."/>
            <person name="Zhao X."/>
            <person name="Boylan J."/>
            <person name="Ott S."/>
            <person name="Bowen H."/>
            <person name="Vavikolanu K."/>
            <person name="Mehta A."/>
            <person name="Aluvathingal J."/>
            <person name="Nadendla S."/>
            <person name="Myers T."/>
            <person name="Yan Y."/>
            <person name="Sichtig H."/>
        </authorList>
    </citation>
    <scope>NUCLEOTIDE SEQUENCE [LARGE SCALE GENOMIC DNA]</scope>
    <source>
        <strain evidence="6 7">FDAARGOS_920</strain>
    </source>
</reference>
<dbReference type="EMBL" id="CP065739">
    <property type="protein sequence ID" value="QPR78433.1"/>
    <property type="molecule type" value="Genomic_DNA"/>
</dbReference>
<keyword evidence="2" id="KW-0238">DNA-binding</keyword>
<keyword evidence="1" id="KW-0805">Transcription regulation</keyword>
<dbReference type="Proteomes" id="UP000594791">
    <property type="component" value="Chromosome"/>
</dbReference>
<evidence type="ECO:0000313" key="6">
    <source>
        <dbReference type="EMBL" id="QPR78433.1"/>
    </source>
</evidence>
<evidence type="ECO:0000259" key="4">
    <source>
        <dbReference type="Pfam" id="PF00847"/>
    </source>
</evidence>
<dbReference type="InterPro" id="IPR044925">
    <property type="entry name" value="His-Me_finger_sf"/>
</dbReference>
<evidence type="ECO:0000256" key="1">
    <source>
        <dbReference type="ARBA" id="ARBA00023015"/>
    </source>
</evidence>